<dbReference type="CDD" id="cd00671">
    <property type="entry name" value="ArgRS_core"/>
    <property type="match status" value="1"/>
</dbReference>
<feature type="chain" id="PRO_5046576226" description="arginine--tRNA ligase" evidence="11">
    <location>
        <begin position="16"/>
        <end position="652"/>
    </location>
</feature>
<evidence type="ECO:0000313" key="14">
    <source>
        <dbReference type="EMBL" id="KAK7237409.1"/>
    </source>
</evidence>
<dbReference type="Gene3D" id="1.10.730.10">
    <property type="entry name" value="Isoleucyl-tRNA Synthetase, Domain 1"/>
    <property type="match status" value="1"/>
</dbReference>
<dbReference type="InterPro" id="IPR008909">
    <property type="entry name" value="DALR_anticod-bd"/>
</dbReference>
<keyword evidence="15" id="KW-1185">Reference proteome</keyword>
<evidence type="ECO:0000259" key="12">
    <source>
        <dbReference type="SMART" id="SM00836"/>
    </source>
</evidence>
<sequence length="652" mass="69201">MRAVIVVAMLRSAAALRPGASAAARAAKRRRLASTLTPAAPVSAAPAPPPPGGDVHGYLAKAAAYALGREFGAEFGTERYAALNVATKKEFGDFQCNAALALSKKLGAPRPPRDVAADIVRALEADAGVASVVSFPLEIAGPGFVNLRLSDDYLARTAAAMAADADGRCGVPRAAAPRTVVVDYSSPNIAKEMHVGHLRSTVIGDALANCLEFAGHDVRRVNHVGDWGTQFGMLLAHLDDVAPVGGENDAPELGDLVAFYKEAKARFDADESFKLRARDNVVALQGGDARSLAAWRRLCAASRVEFDAIYDRLGVAGLEEVGESFYNDRLEATVAALGDLAEPSEGATVVWPPGDPETRGNPMIVRKSDGGFLYATTDLAAAAYRCGDLKADRVLYVTDAGQGPHFAAVFEAAKRAALVAGDALLEHVPFGLVRGEDGKKFATRSGETVRLKDLLDEAERRALADLRARRDDRNAEDSSDASLDFDDAELAALARAVGIGAVKYADLSLNRESNYKFSYGKMLALTGNTAPYMLYSYARINGIRRRAAERGDAAAGDAAVVFDDDAERALARHLALLAPTLVNLERDLRPNALCDYLFELAQIFNRFYESCPVTQAPTPELAASRAKLCAATAGALKLGLSTILGIPVVDRM</sequence>
<dbReference type="SMART" id="SM01016">
    <property type="entry name" value="Arg_tRNA_synt_N"/>
    <property type="match status" value="1"/>
</dbReference>
<dbReference type="EMBL" id="JBBJCI010000251">
    <property type="protein sequence ID" value="KAK7237409.1"/>
    <property type="molecule type" value="Genomic_DNA"/>
</dbReference>
<comment type="caution">
    <text evidence="14">The sequence shown here is derived from an EMBL/GenBank/DDBJ whole genome shotgun (WGS) entry which is preliminary data.</text>
</comment>
<feature type="domain" description="DALR anticodon binding" evidence="12">
    <location>
        <begin position="533"/>
        <end position="652"/>
    </location>
</feature>
<evidence type="ECO:0000256" key="9">
    <source>
        <dbReference type="ARBA" id="ARBA00049339"/>
    </source>
</evidence>
<keyword evidence="3 10" id="KW-0436">Ligase</keyword>
<dbReference type="SUPFAM" id="SSF52374">
    <property type="entry name" value="Nucleotidylyl transferase"/>
    <property type="match status" value="1"/>
</dbReference>
<dbReference type="Pfam" id="PF05746">
    <property type="entry name" value="DALR_1"/>
    <property type="match status" value="1"/>
</dbReference>
<organism evidence="14 15">
    <name type="scientific">Aureococcus anophagefferens</name>
    <name type="common">Harmful bloom alga</name>
    <dbReference type="NCBI Taxonomy" id="44056"/>
    <lineage>
        <taxon>Eukaryota</taxon>
        <taxon>Sar</taxon>
        <taxon>Stramenopiles</taxon>
        <taxon>Ochrophyta</taxon>
        <taxon>Pelagophyceae</taxon>
        <taxon>Pelagomonadales</taxon>
        <taxon>Pelagomonadaceae</taxon>
        <taxon>Aureococcus</taxon>
    </lineage>
</organism>
<dbReference type="PRINTS" id="PR01038">
    <property type="entry name" value="TRNASYNTHARG"/>
</dbReference>
<dbReference type="SMART" id="SM00836">
    <property type="entry name" value="DALR_1"/>
    <property type="match status" value="1"/>
</dbReference>
<keyword evidence="5 10" id="KW-0067">ATP-binding</keyword>
<comment type="catalytic activity">
    <reaction evidence="9">
        <text>tRNA(Arg) + L-arginine + ATP = L-arginyl-tRNA(Arg) + AMP + diphosphate</text>
        <dbReference type="Rhea" id="RHEA:20301"/>
        <dbReference type="Rhea" id="RHEA-COMP:9658"/>
        <dbReference type="Rhea" id="RHEA-COMP:9673"/>
        <dbReference type="ChEBI" id="CHEBI:30616"/>
        <dbReference type="ChEBI" id="CHEBI:32682"/>
        <dbReference type="ChEBI" id="CHEBI:33019"/>
        <dbReference type="ChEBI" id="CHEBI:78442"/>
        <dbReference type="ChEBI" id="CHEBI:78513"/>
        <dbReference type="ChEBI" id="CHEBI:456215"/>
        <dbReference type="EC" id="6.1.1.19"/>
    </reaction>
</comment>
<evidence type="ECO:0000256" key="1">
    <source>
        <dbReference type="ARBA" id="ARBA00005594"/>
    </source>
</evidence>
<dbReference type="InterPro" id="IPR014729">
    <property type="entry name" value="Rossmann-like_a/b/a_fold"/>
</dbReference>
<evidence type="ECO:0000256" key="6">
    <source>
        <dbReference type="ARBA" id="ARBA00022917"/>
    </source>
</evidence>
<dbReference type="InterPro" id="IPR005148">
    <property type="entry name" value="Arg-tRNA-synth_N"/>
</dbReference>
<dbReference type="InterPro" id="IPR001278">
    <property type="entry name" value="Arg-tRNA-ligase"/>
</dbReference>
<dbReference type="PANTHER" id="PTHR11956">
    <property type="entry name" value="ARGINYL-TRNA SYNTHETASE"/>
    <property type="match status" value="1"/>
</dbReference>
<dbReference type="InterPro" id="IPR009080">
    <property type="entry name" value="tRNAsynth_Ia_anticodon-bd"/>
</dbReference>
<feature type="domain" description="Arginyl tRNA synthetase N-terminal" evidence="13">
    <location>
        <begin position="53"/>
        <end position="149"/>
    </location>
</feature>
<name>A0ABR1FSV8_AURAN</name>
<reference evidence="14 15" key="1">
    <citation type="submission" date="2024-03" db="EMBL/GenBank/DDBJ databases">
        <title>Aureococcus anophagefferens CCMP1851 and Kratosvirus quantuckense: Draft genome of a second virus-susceptible host strain in the model system.</title>
        <authorList>
            <person name="Chase E."/>
            <person name="Truchon A.R."/>
            <person name="Schepens W."/>
            <person name="Wilhelm S.W."/>
        </authorList>
    </citation>
    <scope>NUCLEOTIDE SEQUENCE [LARGE SCALE GENOMIC DNA]</scope>
    <source>
        <strain evidence="14 15">CCMP1851</strain>
    </source>
</reference>
<dbReference type="Gene3D" id="3.30.1360.70">
    <property type="entry name" value="Arginyl tRNA synthetase N-terminal domain"/>
    <property type="match status" value="1"/>
</dbReference>
<evidence type="ECO:0000256" key="4">
    <source>
        <dbReference type="ARBA" id="ARBA00022741"/>
    </source>
</evidence>
<dbReference type="InterPro" id="IPR035684">
    <property type="entry name" value="ArgRS_core"/>
</dbReference>
<dbReference type="InterPro" id="IPR036695">
    <property type="entry name" value="Arg-tRNA-synth_N_sf"/>
</dbReference>
<dbReference type="NCBIfam" id="TIGR00456">
    <property type="entry name" value="argS"/>
    <property type="match status" value="1"/>
</dbReference>
<evidence type="ECO:0000256" key="8">
    <source>
        <dbReference type="ARBA" id="ARBA00033033"/>
    </source>
</evidence>
<feature type="signal peptide" evidence="11">
    <location>
        <begin position="1"/>
        <end position="15"/>
    </location>
</feature>
<accession>A0ABR1FSV8</accession>
<dbReference type="SUPFAM" id="SSF55190">
    <property type="entry name" value="Arginyl-tRNA synthetase (ArgRS), N-terminal 'additional' domain"/>
    <property type="match status" value="1"/>
</dbReference>
<dbReference type="Pfam" id="PF03485">
    <property type="entry name" value="Arg_tRNA_synt_N"/>
    <property type="match status" value="1"/>
</dbReference>
<proteinExistence type="inferred from homology"/>
<dbReference type="Pfam" id="PF00750">
    <property type="entry name" value="tRNA-synt_1d"/>
    <property type="match status" value="1"/>
</dbReference>
<keyword evidence="7 10" id="KW-0030">Aminoacyl-tRNA synthetase</keyword>
<evidence type="ECO:0000256" key="11">
    <source>
        <dbReference type="SAM" id="SignalP"/>
    </source>
</evidence>
<dbReference type="HAMAP" id="MF_00123">
    <property type="entry name" value="Arg_tRNA_synth"/>
    <property type="match status" value="1"/>
</dbReference>
<keyword evidence="6 10" id="KW-0648">Protein biosynthesis</keyword>
<evidence type="ECO:0000313" key="15">
    <source>
        <dbReference type="Proteomes" id="UP001363151"/>
    </source>
</evidence>
<dbReference type="GO" id="GO:0004812">
    <property type="term" value="F:aminoacyl-tRNA ligase activity"/>
    <property type="evidence" value="ECO:0007669"/>
    <property type="project" value="UniProtKB-KW"/>
</dbReference>
<dbReference type="SUPFAM" id="SSF47323">
    <property type="entry name" value="Anticodon-binding domain of a subclass of class I aminoacyl-tRNA synthetases"/>
    <property type="match status" value="1"/>
</dbReference>
<keyword evidence="11" id="KW-0732">Signal</keyword>
<dbReference type="EC" id="6.1.1.19" evidence="2"/>
<keyword evidence="4 10" id="KW-0547">Nucleotide-binding</keyword>
<comment type="similarity">
    <text evidence="1 10">Belongs to the class-I aminoacyl-tRNA synthetase family.</text>
</comment>
<dbReference type="PROSITE" id="PS00178">
    <property type="entry name" value="AA_TRNA_LIGASE_I"/>
    <property type="match status" value="1"/>
</dbReference>
<dbReference type="Proteomes" id="UP001363151">
    <property type="component" value="Unassembled WGS sequence"/>
</dbReference>
<evidence type="ECO:0000256" key="7">
    <source>
        <dbReference type="ARBA" id="ARBA00023146"/>
    </source>
</evidence>
<dbReference type="PANTHER" id="PTHR11956:SF5">
    <property type="entry name" value="ARGININE--TRNA LIGASE, CYTOPLASMIC"/>
    <property type="match status" value="1"/>
</dbReference>
<gene>
    <name evidence="14" type="ORF">SO694_00095071</name>
</gene>
<evidence type="ECO:0000259" key="13">
    <source>
        <dbReference type="SMART" id="SM01016"/>
    </source>
</evidence>
<evidence type="ECO:0000256" key="3">
    <source>
        <dbReference type="ARBA" id="ARBA00022598"/>
    </source>
</evidence>
<evidence type="ECO:0000256" key="10">
    <source>
        <dbReference type="RuleBase" id="RU363038"/>
    </source>
</evidence>
<dbReference type="Gene3D" id="3.40.50.620">
    <property type="entry name" value="HUPs"/>
    <property type="match status" value="1"/>
</dbReference>
<dbReference type="InterPro" id="IPR001412">
    <property type="entry name" value="aa-tRNA-synth_I_CS"/>
</dbReference>
<evidence type="ECO:0000256" key="2">
    <source>
        <dbReference type="ARBA" id="ARBA00012837"/>
    </source>
</evidence>
<protein>
    <recommendedName>
        <fullName evidence="2">arginine--tRNA ligase</fullName>
        <ecNumber evidence="2">6.1.1.19</ecNumber>
    </recommendedName>
    <alternativeName>
        <fullName evidence="8">Arginyl-tRNA synthetase</fullName>
    </alternativeName>
</protein>
<evidence type="ECO:0000256" key="5">
    <source>
        <dbReference type="ARBA" id="ARBA00022840"/>
    </source>
</evidence>